<dbReference type="SUPFAM" id="SSF55103">
    <property type="entry name" value="FAD-linked oxidases, C-terminal domain"/>
    <property type="match status" value="1"/>
</dbReference>
<dbReference type="Gene3D" id="3.30.70.2190">
    <property type="match status" value="1"/>
</dbReference>
<dbReference type="Gene3D" id="3.30.70.2740">
    <property type="match status" value="1"/>
</dbReference>
<dbReference type="InterPro" id="IPR036318">
    <property type="entry name" value="FAD-bd_PCMH-like_sf"/>
</dbReference>
<sequence>MSRTPLPSPDTPASSFIDATVALAAGISALGADIRLLDETDLAGRDPGSHPLNFGAGLLAMPGNTEALQALMRLCAERGVPIVPHGGRTGLVGGTISRPGSLALSTARMNRILDVDPLSRTALVEAGVTLQALQSAAAEHGFEPGIDLGARGTATIGGMAATNAGGIQAFRHGVMRHRVLGLEAVLADGTLYSDLSRVVKSTSGYDLKQLFIGSEGTLGVITRVVVQLTPLPKARATALLALPDTEAGLSTARKLLTEIGGDLLACEIMWGSFLEMNRHAQGTLLPDSFAAAPASLLIEIAGPDDAAAQSRLDGILAALWDLELILDAVVATSETRRTALWHLREDMSVFEAAYPGHSSFDVSLPPSRIADWLPKLDQRLSEVEPGLTALVFAHIADGNLHIIPRRGDCGPEVKARIGAAILSDLIPLGGAISAEHGIGEAKRAAFETFVPHTKRDLMARVKAALDPEGLLNPGKILPVPENAA</sequence>
<dbReference type="InterPro" id="IPR016164">
    <property type="entry name" value="FAD-linked_Oxase-like_C"/>
</dbReference>
<dbReference type="InterPro" id="IPR006094">
    <property type="entry name" value="Oxid_FAD_bind_N"/>
</dbReference>
<dbReference type="InterPro" id="IPR051264">
    <property type="entry name" value="FAD-oxidored/transferase_4"/>
</dbReference>
<evidence type="ECO:0000313" key="7">
    <source>
        <dbReference type="EMBL" id="RLL61426.1"/>
    </source>
</evidence>
<dbReference type="Gene3D" id="3.30.43.10">
    <property type="entry name" value="Uridine Diphospho-n-acetylenolpyruvylglucosamine Reductase, domain 2"/>
    <property type="match status" value="1"/>
</dbReference>
<accession>A0A421BJ33</accession>
<evidence type="ECO:0000256" key="1">
    <source>
        <dbReference type="ARBA" id="ARBA00001974"/>
    </source>
</evidence>
<dbReference type="InterPro" id="IPR004113">
    <property type="entry name" value="FAD-bd_oxidored_4_C"/>
</dbReference>
<feature type="domain" description="FAD-binding PCMH-type" evidence="6">
    <location>
        <begin position="52"/>
        <end position="231"/>
    </location>
</feature>
<reference evidence="7 8" key="1">
    <citation type="submission" date="2018-10" db="EMBL/GenBank/DDBJ databases">
        <title>Rhodobacter sp . BO-81.</title>
        <authorList>
            <person name="Im W.T."/>
        </authorList>
    </citation>
    <scope>NUCLEOTIDE SEQUENCE [LARGE SCALE GENOMIC DNA]</scope>
    <source>
        <strain evidence="7 8">BO-81</strain>
    </source>
</reference>
<dbReference type="Pfam" id="PF01565">
    <property type="entry name" value="FAD_binding_4"/>
    <property type="match status" value="1"/>
</dbReference>
<protein>
    <submittedName>
        <fullName evidence="7">FAD-binding oxidoreductase</fullName>
    </submittedName>
</protein>
<dbReference type="GO" id="GO:0022904">
    <property type="term" value="P:respiratory electron transport chain"/>
    <property type="evidence" value="ECO:0007669"/>
    <property type="project" value="TreeGrafter"/>
</dbReference>
<keyword evidence="3" id="KW-0285">Flavoprotein</keyword>
<evidence type="ECO:0000256" key="4">
    <source>
        <dbReference type="ARBA" id="ARBA00022827"/>
    </source>
</evidence>
<dbReference type="PANTHER" id="PTHR43716">
    <property type="entry name" value="D-2-HYDROXYGLUTARATE DEHYDROGENASE, MITOCHONDRIAL"/>
    <property type="match status" value="1"/>
</dbReference>
<evidence type="ECO:0000256" key="3">
    <source>
        <dbReference type="ARBA" id="ARBA00022630"/>
    </source>
</evidence>
<dbReference type="RefSeq" id="WP_121535030.1">
    <property type="nucleotide sequence ID" value="NZ_RCHI01000033.1"/>
</dbReference>
<dbReference type="GO" id="GO:0016491">
    <property type="term" value="F:oxidoreductase activity"/>
    <property type="evidence" value="ECO:0007669"/>
    <property type="project" value="UniProtKB-KW"/>
</dbReference>
<dbReference type="InterPro" id="IPR016167">
    <property type="entry name" value="FAD-bd_PCMH_sub1"/>
</dbReference>
<dbReference type="InterPro" id="IPR016166">
    <property type="entry name" value="FAD-bd_PCMH"/>
</dbReference>
<dbReference type="PANTHER" id="PTHR43716:SF1">
    <property type="entry name" value="D-2-HYDROXYGLUTARATE DEHYDROGENASE, MITOCHONDRIAL"/>
    <property type="match status" value="1"/>
</dbReference>
<keyword evidence="5" id="KW-0560">Oxidoreductase</keyword>
<dbReference type="SUPFAM" id="SSF56176">
    <property type="entry name" value="FAD-binding/transporter-associated domain-like"/>
    <property type="match status" value="1"/>
</dbReference>
<dbReference type="Proteomes" id="UP000279673">
    <property type="component" value="Unassembled WGS sequence"/>
</dbReference>
<keyword evidence="4" id="KW-0274">FAD</keyword>
<dbReference type="EMBL" id="RCHI01000033">
    <property type="protein sequence ID" value="RLL61426.1"/>
    <property type="molecule type" value="Genomic_DNA"/>
</dbReference>
<name>A0A421BJ33_9RHOB</name>
<organism evidence="7 8">
    <name type="scientific">Paenirhodobacter hankyongi</name>
    <dbReference type="NCBI Taxonomy" id="2294033"/>
    <lineage>
        <taxon>Bacteria</taxon>
        <taxon>Pseudomonadati</taxon>
        <taxon>Pseudomonadota</taxon>
        <taxon>Alphaproteobacteria</taxon>
        <taxon>Rhodobacterales</taxon>
        <taxon>Rhodobacter group</taxon>
        <taxon>Paenirhodobacter</taxon>
    </lineage>
</organism>
<dbReference type="GO" id="GO:0071949">
    <property type="term" value="F:FAD binding"/>
    <property type="evidence" value="ECO:0007669"/>
    <property type="project" value="InterPro"/>
</dbReference>
<dbReference type="Pfam" id="PF02913">
    <property type="entry name" value="FAD-oxidase_C"/>
    <property type="match status" value="1"/>
</dbReference>
<keyword evidence="8" id="KW-1185">Reference proteome</keyword>
<evidence type="ECO:0000256" key="5">
    <source>
        <dbReference type="ARBA" id="ARBA00023002"/>
    </source>
</evidence>
<evidence type="ECO:0000313" key="8">
    <source>
        <dbReference type="Proteomes" id="UP000279673"/>
    </source>
</evidence>
<comment type="caution">
    <text evidence="7">The sequence shown here is derived from an EMBL/GenBank/DDBJ whole genome shotgun (WGS) entry which is preliminary data.</text>
</comment>
<dbReference type="Gene3D" id="1.10.45.10">
    <property type="entry name" value="Vanillyl-alcohol Oxidase, Chain A, domain 4"/>
    <property type="match status" value="1"/>
</dbReference>
<dbReference type="PROSITE" id="PS51387">
    <property type="entry name" value="FAD_PCMH"/>
    <property type="match status" value="1"/>
</dbReference>
<dbReference type="InterPro" id="IPR016169">
    <property type="entry name" value="FAD-bd_PCMH_sub2"/>
</dbReference>
<comment type="cofactor">
    <cofactor evidence="1">
        <name>FAD</name>
        <dbReference type="ChEBI" id="CHEBI:57692"/>
    </cofactor>
</comment>
<comment type="similarity">
    <text evidence="2">Belongs to the FAD-binding oxidoreductase/transferase type 4 family.</text>
</comment>
<proteinExistence type="inferred from homology"/>
<dbReference type="InterPro" id="IPR016171">
    <property type="entry name" value="Vanillyl_alc_oxidase_C-sub2"/>
</dbReference>
<evidence type="ECO:0000259" key="6">
    <source>
        <dbReference type="PROSITE" id="PS51387"/>
    </source>
</evidence>
<dbReference type="AlphaFoldDB" id="A0A421BJ33"/>
<evidence type="ECO:0000256" key="2">
    <source>
        <dbReference type="ARBA" id="ARBA00008000"/>
    </source>
</evidence>
<dbReference type="Gene3D" id="3.30.465.10">
    <property type="match status" value="1"/>
</dbReference>
<gene>
    <name evidence="7" type="ORF">DYS74_18120</name>
</gene>